<evidence type="ECO:0000256" key="2">
    <source>
        <dbReference type="ARBA" id="ARBA00022729"/>
    </source>
</evidence>
<keyword evidence="6" id="KW-0812">Transmembrane</keyword>
<keyword evidence="4" id="KW-1015">Disulfide bond</keyword>
<dbReference type="InterPro" id="IPR036249">
    <property type="entry name" value="Thioredoxin-like_sf"/>
</dbReference>
<dbReference type="PANTHER" id="PTHR13887:SF14">
    <property type="entry name" value="DISULFIDE BOND FORMATION PROTEIN D"/>
    <property type="match status" value="1"/>
</dbReference>
<gene>
    <name evidence="8" type="ORF">GCM10008938_15300</name>
</gene>
<keyword evidence="6" id="KW-0472">Membrane</keyword>
<accession>A0ABQ2CXH2</accession>
<dbReference type="PANTHER" id="PTHR13887">
    <property type="entry name" value="GLUTATHIONE S-TRANSFERASE KAPPA"/>
    <property type="match status" value="1"/>
</dbReference>
<dbReference type="Gene3D" id="3.40.30.10">
    <property type="entry name" value="Glutaredoxin"/>
    <property type="match status" value="1"/>
</dbReference>
<feature type="transmembrane region" description="Helical" evidence="6">
    <location>
        <begin position="21"/>
        <end position="39"/>
    </location>
</feature>
<reference evidence="9" key="1">
    <citation type="journal article" date="2019" name="Int. J. Syst. Evol. Microbiol.">
        <title>The Global Catalogue of Microorganisms (GCM) 10K type strain sequencing project: providing services to taxonomists for standard genome sequencing and annotation.</title>
        <authorList>
            <consortium name="The Broad Institute Genomics Platform"/>
            <consortium name="The Broad Institute Genome Sequencing Center for Infectious Disease"/>
            <person name="Wu L."/>
            <person name="Ma J."/>
        </authorList>
    </citation>
    <scope>NUCLEOTIDE SEQUENCE [LARGE SCALE GENOMIC DNA]</scope>
    <source>
        <strain evidence="9">JCM 14370</strain>
    </source>
</reference>
<keyword evidence="6" id="KW-1133">Transmembrane helix</keyword>
<evidence type="ECO:0000259" key="7">
    <source>
        <dbReference type="Pfam" id="PF13462"/>
    </source>
</evidence>
<evidence type="ECO:0000256" key="4">
    <source>
        <dbReference type="ARBA" id="ARBA00023157"/>
    </source>
</evidence>
<proteinExistence type="inferred from homology"/>
<dbReference type="Pfam" id="PF13462">
    <property type="entry name" value="Thioredoxin_4"/>
    <property type="match status" value="1"/>
</dbReference>
<evidence type="ECO:0000313" key="8">
    <source>
        <dbReference type="EMBL" id="GGJ30229.1"/>
    </source>
</evidence>
<keyword evidence="3" id="KW-0560">Oxidoreductase</keyword>
<evidence type="ECO:0000256" key="6">
    <source>
        <dbReference type="SAM" id="Phobius"/>
    </source>
</evidence>
<feature type="domain" description="Thioredoxin-like fold" evidence="7">
    <location>
        <begin position="54"/>
        <end position="225"/>
    </location>
</feature>
<evidence type="ECO:0000256" key="3">
    <source>
        <dbReference type="ARBA" id="ARBA00023002"/>
    </source>
</evidence>
<evidence type="ECO:0000256" key="1">
    <source>
        <dbReference type="ARBA" id="ARBA00005791"/>
    </source>
</evidence>
<dbReference type="RefSeq" id="WP_189002009.1">
    <property type="nucleotide sequence ID" value="NZ_BMOD01000004.1"/>
</dbReference>
<sequence length="232" mass="25716">MSKKSQNFERLEREQRQAQMRIIMSIAGLILVVVLLAVINSIRSSAPKTLDLTGQPTIGNLDARVTVIAFEDFKCPICKQFDGSIFNTIEEKYIKTGKIKYGFRNYMVISPNADSKTAAIAGECVYNQNKDLFFPFSHLMYRAQGDESTTWATKERILEVAAYIPDINKDELGKCIDSNTYEKEVLNDQSVGSNAGVNGTPSLFVNGIKVTNPLDETTMLKAIDDALAKAGQ</sequence>
<keyword evidence="9" id="KW-1185">Reference proteome</keyword>
<dbReference type="InterPro" id="IPR012336">
    <property type="entry name" value="Thioredoxin-like_fold"/>
</dbReference>
<keyword evidence="5" id="KW-0676">Redox-active center</keyword>
<dbReference type="EMBL" id="BMOD01000004">
    <property type="protein sequence ID" value="GGJ30229.1"/>
    <property type="molecule type" value="Genomic_DNA"/>
</dbReference>
<keyword evidence="2" id="KW-0732">Signal</keyword>
<comment type="similarity">
    <text evidence="1">Belongs to the thioredoxin family. DsbA subfamily.</text>
</comment>
<evidence type="ECO:0000256" key="5">
    <source>
        <dbReference type="ARBA" id="ARBA00023284"/>
    </source>
</evidence>
<protein>
    <recommendedName>
        <fullName evidence="7">Thioredoxin-like fold domain-containing protein</fullName>
    </recommendedName>
</protein>
<dbReference type="Proteomes" id="UP000632222">
    <property type="component" value="Unassembled WGS sequence"/>
</dbReference>
<comment type="caution">
    <text evidence="8">The sequence shown here is derived from an EMBL/GenBank/DDBJ whole genome shotgun (WGS) entry which is preliminary data.</text>
</comment>
<evidence type="ECO:0000313" key="9">
    <source>
        <dbReference type="Proteomes" id="UP000632222"/>
    </source>
</evidence>
<name>A0ABQ2CXH2_9DEIO</name>
<organism evidence="8 9">
    <name type="scientific">Deinococcus roseus</name>
    <dbReference type="NCBI Taxonomy" id="392414"/>
    <lineage>
        <taxon>Bacteria</taxon>
        <taxon>Thermotogati</taxon>
        <taxon>Deinococcota</taxon>
        <taxon>Deinococci</taxon>
        <taxon>Deinococcales</taxon>
        <taxon>Deinococcaceae</taxon>
        <taxon>Deinococcus</taxon>
    </lineage>
</organism>
<dbReference type="SUPFAM" id="SSF52833">
    <property type="entry name" value="Thioredoxin-like"/>
    <property type="match status" value="1"/>
</dbReference>